<evidence type="ECO:0000256" key="3">
    <source>
        <dbReference type="PROSITE-ProRule" id="PRU00221"/>
    </source>
</evidence>
<comment type="caution">
    <text evidence="4">The sequence shown here is derived from an EMBL/GenBank/DDBJ whole genome shotgun (WGS) entry which is preliminary data.</text>
</comment>
<reference evidence="4" key="1">
    <citation type="submission" date="2022-10" db="EMBL/GenBank/DDBJ databases">
        <title>Determination and structural analysis of whole genome sequence of Sarocladium strictum F4-1.</title>
        <authorList>
            <person name="Hu L."/>
            <person name="Jiang Y."/>
        </authorList>
    </citation>
    <scope>NUCLEOTIDE SEQUENCE</scope>
    <source>
        <strain evidence="4">F4-1</strain>
    </source>
</reference>
<dbReference type="InterPro" id="IPR015943">
    <property type="entry name" value="WD40/YVTN_repeat-like_dom_sf"/>
</dbReference>
<keyword evidence="1 3" id="KW-0853">WD repeat</keyword>
<feature type="repeat" description="WD" evidence="3">
    <location>
        <begin position="154"/>
        <end position="189"/>
    </location>
</feature>
<dbReference type="Pfam" id="PF00400">
    <property type="entry name" value="WD40"/>
    <property type="match status" value="2"/>
</dbReference>
<accession>A0AA39GT49</accession>
<name>A0AA39GT49_SARSR</name>
<evidence type="ECO:0000256" key="1">
    <source>
        <dbReference type="ARBA" id="ARBA00022574"/>
    </source>
</evidence>
<dbReference type="AlphaFoldDB" id="A0AA39GT49"/>
<dbReference type="Gene3D" id="2.130.10.10">
    <property type="entry name" value="YVTN repeat-like/Quinoprotein amine dehydrogenase"/>
    <property type="match status" value="1"/>
</dbReference>
<dbReference type="Proteomes" id="UP001175261">
    <property type="component" value="Unassembled WGS sequence"/>
</dbReference>
<dbReference type="SMART" id="SM00320">
    <property type="entry name" value="WD40"/>
    <property type="match status" value="5"/>
</dbReference>
<dbReference type="PANTHER" id="PTHR22889">
    <property type="entry name" value="WD REPEAT-CONTAINING PROTEIN 89"/>
    <property type="match status" value="1"/>
</dbReference>
<organism evidence="4 5">
    <name type="scientific">Sarocladium strictum</name>
    <name type="common">Black bundle disease fungus</name>
    <name type="synonym">Acremonium strictum</name>
    <dbReference type="NCBI Taxonomy" id="5046"/>
    <lineage>
        <taxon>Eukaryota</taxon>
        <taxon>Fungi</taxon>
        <taxon>Dikarya</taxon>
        <taxon>Ascomycota</taxon>
        <taxon>Pezizomycotina</taxon>
        <taxon>Sordariomycetes</taxon>
        <taxon>Hypocreomycetidae</taxon>
        <taxon>Hypocreales</taxon>
        <taxon>Sarocladiaceae</taxon>
        <taxon>Sarocladium</taxon>
    </lineage>
</organism>
<evidence type="ECO:0000313" key="4">
    <source>
        <dbReference type="EMBL" id="KAK0391617.1"/>
    </source>
</evidence>
<evidence type="ECO:0000313" key="5">
    <source>
        <dbReference type="Proteomes" id="UP001175261"/>
    </source>
</evidence>
<dbReference type="EMBL" id="JAPDFR010000001">
    <property type="protein sequence ID" value="KAK0391617.1"/>
    <property type="molecule type" value="Genomic_DNA"/>
</dbReference>
<dbReference type="PROSITE" id="PS50082">
    <property type="entry name" value="WD_REPEATS_2"/>
    <property type="match status" value="1"/>
</dbReference>
<dbReference type="InterPro" id="IPR001680">
    <property type="entry name" value="WD40_rpt"/>
</dbReference>
<keyword evidence="2" id="KW-0677">Repeat</keyword>
<dbReference type="InterPro" id="IPR036322">
    <property type="entry name" value="WD40_repeat_dom_sf"/>
</dbReference>
<evidence type="ECO:0000256" key="2">
    <source>
        <dbReference type="ARBA" id="ARBA00022737"/>
    </source>
</evidence>
<protein>
    <submittedName>
        <fullName evidence="4">Uncharacterized protein</fullName>
    </submittedName>
</protein>
<gene>
    <name evidence="4" type="ORF">NLU13_1117</name>
</gene>
<dbReference type="PANTHER" id="PTHR22889:SF0">
    <property type="entry name" value="WD REPEAT-CONTAINING PROTEIN 89"/>
    <property type="match status" value="1"/>
</dbReference>
<sequence>MYALSNVDSYRYRPSATHPEIYVLAIDRIASDGVVSISSDQQLSLFRPSAGLSSGPTASWTTSHGNLNSLGVFDWQSGIVCTAGEDGSVGVWDLRLAGEGAKVAQFTASQTPILSMACSASTQTIAVGTELQNHTASILLWDVRSNPAPKAAYHEVHSDDVTTLAFHPSTPELLLSGSTDGLVSVHDTRIADEDDLTVQTFNHNASIHHAGFLTNTEVVALSHDERFALYDMAEERPSGDATQDFGDMRTVLDCQYVADVTPKLDGSGAIVGAGAQDRQSFELTFMARTPQHGWVLSREDAVSMPGAHGEEIVRSFCFFDEERVVFTAGEDGHIRAWRS</sequence>
<dbReference type="SUPFAM" id="SSF50978">
    <property type="entry name" value="WD40 repeat-like"/>
    <property type="match status" value="1"/>
</dbReference>
<dbReference type="InterPro" id="IPR039328">
    <property type="entry name" value="WDR89"/>
</dbReference>
<proteinExistence type="predicted"/>
<keyword evidence="5" id="KW-1185">Reference proteome</keyword>